<dbReference type="SUPFAM" id="SSF46785">
    <property type="entry name" value="Winged helix' DNA-binding domain"/>
    <property type="match status" value="1"/>
</dbReference>
<dbReference type="InterPro" id="IPR036388">
    <property type="entry name" value="WH-like_DNA-bd_sf"/>
</dbReference>
<gene>
    <name evidence="4" type="ORF">SAMN05877753_11055</name>
</gene>
<dbReference type="GO" id="GO:0003700">
    <property type="term" value="F:DNA-binding transcription factor activity"/>
    <property type="evidence" value="ECO:0007669"/>
    <property type="project" value="InterPro"/>
</dbReference>
<evidence type="ECO:0000313" key="4">
    <source>
        <dbReference type="EMBL" id="SNX74752.1"/>
    </source>
</evidence>
<dbReference type="Proteomes" id="UP000219546">
    <property type="component" value="Unassembled WGS sequence"/>
</dbReference>
<dbReference type="SMART" id="SM00347">
    <property type="entry name" value="HTH_MARR"/>
    <property type="match status" value="1"/>
</dbReference>
<feature type="domain" description="HTH marR-type" evidence="2">
    <location>
        <begin position="3"/>
        <end position="138"/>
    </location>
</feature>
<evidence type="ECO:0000256" key="1">
    <source>
        <dbReference type="ARBA" id="ARBA00022679"/>
    </source>
</evidence>
<dbReference type="Gene3D" id="1.10.10.10">
    <property type="entry name" value="Winged helix-like DNA-binding domain superfamily/Winged helix DNA-binding domain"/>
    <property type="match status" value="1"/>
</dbReference>
<dbReference type="RefSeq" id="WP_097160106.1">
    <property type="nucleotide sequence ID" value="NZ_JBEPMQ010000011.1"/>
</dbReference>
<name>A0A285D4M2_9BACI</name>
<accession>A0A285D4M2</accession>
<dbReference type="EMBL" id="OAOP01000010">
    <property type="protein sequence ID" value="SNX74752.1"/>
    <property type="molecule type" value="Genomic_DNA"/>
</dbReference>
<dbReference type="Gene3D" id="3.40.630.30">
    <property type="match status" value="1"/>
</dbReference>
<keyword evidence="5" id="KW-1185">Reference proteome</keyword>
<evidence type="ECO:0000259" key="3">
    <source>
        <dbReference type="PROSITE" id="PS51186"/>
    </source>
</evidence>
<evidence type="ECO:0000313" key="5">
    <source>
        <dbReference type="Proteomes" id="UP000219546"/>
    </source>
</evidence>
<dbReference type="InterPro" id="IPR000835">
    <property type="entry name" value="HTH_MarR-typ"/>
</dbReference>
<dbReference type="PROSITE" id="PS50995">
    <property type="entry name" value="HTH_MARR_2"/>
    <property type="match status" value="1"/>
</dbReference>
<dbReference type="PROSITE" id="PS51186">
    <property type="entry name" value="GNAT"/>
    <property type="match status" value="1"/>
</dbReference>
<dbReference type="GO" id="GO:0008080">
    <property type="term" value="F:N-acetyltransferase activity"/>
    <property type="evidence" value="ECO:0007669"/>
    <property type="project" value="InterPro"/>
</dbReference>
<evidence type="ECO:0000259" key="2">
    <source>
        <dbReference type="PROSITE" id="PS50995"/>
    </source>
</evidence>
<dbReference type="Pfam" id="PF00583">
    <property type="entry name" value="Acetyltransf_1"/>
    <property type="match status" value="1"/>
</dbReference>
<dbReference type="PANTHER" id="PTHR13947:SF37">
    <property type="entry name" value="LD18367P"/>
    <property type="match status" value="1"/>
</dbReference>
<dbReference type="InterPro" id="IPR000182">
    <property type="entry name" value="GNAT_dom"/>
</dbReference>
<dbReference type="InterPro" id="IPR016181">
    <property type="entry name" value="Acyl_CoA_acyltransferase"/>
</dbReference>
<dbReference type="AlphaFoldDB" id="A0A285D4M2"/>
<dbReference type="InterPro" id="IPR036390">
    <property type="entry name" value="WH_DNA-bd_sf"/>
</dbReference>
<sequence length="312" mass="36715">MEPNYYVEKIRKFNRYYSNLLGKIDQEIYNQPFSLTEARVITEINFRNGCTASEVRENLGIDRGYMSRIVQKFEKVKIIFKVQLKNDKRQYLLFLTNYGKEILNDLVEHANCEVARMIQGMSHSELTKLIASMETIESIFIKEHSSPSEFIIRPFRPGDVGFVAHLHGKLYEKTYNFGRIFEYYVMKGLTEFMINTDGGELWIAEADGKMVGSIAITRSNDKVAQLRWFVLDENYHGRGIGKKLIETAIHFCKEQGYKHIFLWTVSILDTARYLYQKYNFRLTEEKPNDEWTGSRLVEERWDLDLSDEKQTL</sequence>
<proteinExistence type="predicted"/>
<organism evidence="4 5">
    <name type="scientific">Bacillus oleivorans</name>
    <dbReference type="NCBI Taxonomy" id="1448271"/>
    <lineage>
        <taxon>Bacteria</taxon>
        <taxon>Bacillati</taxon>
        <taxon>Bacillota</taxon>
        <taxon>Bacilli</taxon>
        <taxon>Bacillales</taxon>
        <taxon>Bacillaceae</taxon>
        <taxon>Bacillus</taxon>
    </lineage>
</organism>
<reference evidence="4 5" key="1">
    <citation type="submission" date="2017-08" db="EMBL/GenBank/DDBJ databases">
        <authorList>
            <person name="de Groot N.N."/>
        </authorList>
    </citation>
    <scope>NUCLEOTIDE SEQUENCE [LARGE SCALE GENOMIC DNA]</scope>
    <source>
        <strain evidence="4 5">JC228</strain>
    </source>
</reference>
<protein>
    <submittedName>
        <fullName evidence="4">MarR family transcriptional regulator with acetyltransferase activity</fullName>
    </submittedName>
</protein>
<dbReference type="OrthoDB" id="5419426at2"/>
<dbReference type="CDD" id="cd04301">
    <property type="entry name" value="NAT_SF"/>
    <property type="match status" value="1"/>
</dbReference>
<dbReference type="Pfam" id="PF12802">
    <property type="entry name" value="MarR_2"/>
    <property type="match status" value="1"/>
</dbReference>
<dbReference type="SUPFAM" id="SSF55729">
    <property type="entry name" value="Acyl-CoA N-acyltransferases (Nat)"/>
    <property type="match status" value="1"/>
</dbReference>
<keyword evidence="1 4" id="KW-0808">Transferase</keyword>
<dbReference type="PANTHER" id="PTHR13947">
    <property type="entry name" value="GNAT FAMILY N-ACETYLTRANSFERASE"/>
    <property type="match status" value="1"/>
</dbReference>
<dbReference type="InterPro" id="IPR050769">
    <property type="entry name" value="NAT_camello-type"/>
</dbReference>
<feature type="domain" description="N-acetyltransferase" evidence="3">
    <location>
        <begin position="150"/>
        <end position="304"/>
    </location>
</feature>